<dbReference type="InterPro" id="IPR051681">
    <property type="entry name" value="Ser/Thr_Kinases-Pseudokinases"/>
</dbReference>
<keyword evidence="5" id="KW-1185">Reference proteome</keyword>
<dbReference type="SUPFAM" id="SSF56112">
    <property type="entry name" value="Protein kinase-like (PK-like)"/>
    <property type="match status" value="1"/>
</dbReference>
<feature type="region of interest" description="Disordered" evidence="1">
    <location>
        <begin position="320"/>
        <end position="351"/>
    </location>
</feature>
<dbReference type="OrthoDB" id="535509at2759"/>
<protein>
    <recommendedName>
        <fullName evidence="6">Receptor-interacting serine/threonine-protein kinase 1</fullName>
    </recommendedName>
</protein>
<feature type="domain" description="Protein kinase" evidence="2">
    <location>
        <begin position="15"/>
        <end position="285"/>
    </location>
</feature>
<accession>A0A9D3QIV5</accession>
<feature type="domain" description="Death" evidence="3">
    <location>
        <begin position="557"/>
        <end position="643"/>
    </location>
</feature>
<dbReference type="InterPro" id="IPR000488">
    <property type="entry name" value="Death_dom"/>
</dbReference>
<dbReference type="GO" id="GO:0043123">
    <property type="term" value="P:positive regulation of canonical NF-kappaB signal transduction"/>
    <property type="evidence" value="ECO:0007669"/>
    <property type="project" value="UniProtKB-ARBA"/>
</dbReference>
<dbReference type="Gene3D" id="1.10.510.10">
    <property type="entry name" value="Transferase(Phosphotransferase) domain 1"/>
    <property type="match status" value="1"/>
</dbReference>
<dbReference type="PANTHER" id="PTHR44329:SF6">
    <property type="entry name" value="RECEPTOR-INTERACTING SERINE_THREONINE-PROTEIN KINASE 1"/>
    <property type="match status" value="1"/>
</dbReference>
<dbReference type="Pfam" id="PF00531">
    <property type="entry name" value="Death"/>
    <property type="match status" value="1"/>
</dbReference>
<evidence type="ECO:0000313" key="4">
    <source>
        <dbReference type="EMBL" id="KAG7488343.1"/>
    </source>
</evidence>
<dbReference type="PROSITE" id="PS00108">
    <property type="entry name" value="PROTEIN_KINASE_ST"/>
    <property type="match status" value="1"/>
</dbReference>
<gene>
    <name evidence="4" type="ORF">MATL_G00034030</name>
</gene>
<sequence>MAEAEGFIHFNKADFIEKVPLDCGGFGQVYLCHHSTHGQVVVKTIYTGPIRNERNRKSLMKEACLLHSLNHDRIVKLLGVVLEDGNYSLVMEFVPKGNLLAMLDKVTVPMSIKGRIILEILEGMVYLTNKKIIHKDLKPKNILLDKDFHIKIADLGLAICHTWSKLTREESRRTGRIGRSQAVGALSYMAPEHLQDINTPFTEKSDVYSFAIVIWVILTSKEPYANSQSDDHICLCVRNGSRPDEALILSSAPPTITALMRSCWHRDPWQRPSFGASYDSFRCFYRKELEKDVDKDLQSLMVLYEGPDDFVQRMNSLTLGQPHLQTDSPDTLCRPNETGVQNPDFQRGYGFDSIQTDASRFDPGVQAPLYQRQSSLPSQPDMSPYSNSSLQHGARGKPPALRLVHSGSMSSVESRTCEDTPPPNASVLRGGTPSKTAAMAGRSTSCAPSPSPGALGGCPVNPQQTQFQRIRSWPAFPGQETAHGLMDGTQFGSIKVSPQQESGGRIFIQQAVGIQIGDNNRLNYGSQDFSLDSFQPSMPTNTFYEKLLHKYEDCAVREEHLDLLRDNIGQNWRHCARKLGLTETEVETIHHDFYNSGLKEMVHQMLEKWRMKQGCMYCTVGRLCRALRDNVRVDLLCQLLEMCQSTTTT</sequence>
<dbReference type="InterPro" id="IPR000719">
    <property type="entry name" value="Prot_kinase_dom"/>
</dbReference>
<feature type="region of interest" description="Disordered" evidence="1">
    <location>
        <begin position="374"/>
        <end position="461"/>
    </location>
</feature>
<dbReference type="InterPro" id="IPR011029">
    <property type="entry name" value="DEATH-like_dom_sf"/>
</dbReference>
<evidence type="ECO:0000256" key="1">
    <source>
        <dbReference type="SAM" id="MobiDB-lite"/>
    </source>
</evidence>
<feature type="compositionally biased region" description="Polar residues" evidence="1">
    <location>
        <begin position="320"/>
        <end position="329"/>
    </location>
</feature>
<evidence type="ECO:0000259" key="2">
    <source>
        <dbReference type="PROSITE" id="PS50011"/>
    </source>
</evidence>
<dbReference type="InterPro" id="IPR001245">
    <property type="entry name" value="Ser-Thr/Tyr_kinase_cat_dom"/>
</dbReference>
<dbReference type="Pfam" id="PF07714">
    <property type="entry name" value="PK_Tyr_Ser-Thr"/>
    <property type="match status" value="1"/>
</dbReference>
<dbReference type="GO" id="GO:0071345">
    <property type="term" value="P:cellular response to cytokine stimulus"/>
    <property type="evidence" value="ECO:0007669"/>
    <property type="project" value="UniProtKB-ARBA"/>
</dbReference>
<feature type="compositionally biased region" description="Polar residues" evidence="1">
    <location>
        <begin position="374"/>
        <end position="391"/>
    </location>
</feature>
<dbReference type="GO" id="GO:0004706">
    <property type="term" value="F:JUN kinase kinase kinase activity"/>
    <property type="evidence" value="ECO:0007669"/>
    <property type="project" value="TreeGrafter"/>
</dbReference>
<dbReference type="Gene3D" id="1.10.533.10">
    <property type="entry name" value="Death Domain, Fas"/>
    <property type="match status" value="1"/>
</dbReference>
<dbReference type="GO" id="GO:0005524">
    <property type="term" value="F:ATP binding"/>
    <property type="evidence" value="ECO:0007669"/>
    <property type="project" value="InterPro"/>
</dbReference>
<dbReference type="InterPro" id="IPR008271">
    <property type="entry name" value="Ser/Thr_kinase_AS"/>
</dbReference>
<evidence type="ECO:0008006" key="6">
    <source>
        <dbReference type="Google" id="ProtNLM"/>
    </source>
</evidence>
<dbReference type="SUPFAM" id="SSF47986">
    <property type="entry name" value="DEATH domain"/>
    <property type="match status" value="1"/>
</dbReference>
<dbReference type="PANTHER" id="PTHR44329">
    <property type="entry name" value="SERINE/THREONINE-PROTEIN KINASE TNNI3K-RELATED"/>
    <property type="match status" value="1"/>
</dbReference>
<evidence type="ECO:0000313" key="5">
    <source>
        <dbReference type="Proteomes" id="UP001046870"/>
    </source>
</evidence>
<dbReference type="EMBL" id="JAFDVH010000002">
    <property type="protein sequence ID" value="KAG7488343.1"/>
    <property type="molecule type" value="Genomic_DNA"/>
</dbReference>
<dbReference type="GO" id="GO:0031349">
    <property type="term" value="P:positive regulation of defense response"/>
    <property type="evidence" value="ECO:0007669"/>
    <property type="project" value="UniProtKB-ARBA"/>
</dbReference>
<reference evidence="4" key="1">
    <citation type="submission" date="2021-01" db="EMBL/GenBank/DDBJ databases">
        <authorList>
            <person name="Zahm M."/>
            <person name="Roques C."/>
            <person name="Cabau C."/>
            <person name="Klopp C."/>
            <person name="Donnadieu C."/>
            <person name="Jouanno E."/>
            <person name="Lampietro C."/>
            <person name="Louis A."/>
            <person name="Herpin A."/>
            <person name="Echchiki A."/>
            <person name="Berthelot C."/>
            <person name="Parey E."/>
            <person name="Roest-Crollius H."/>
            <person name="Braasch I."/>
            <person name="Postlethwait J."/>
            <person name="Bobe J."/>
            <person name="Montfort J."/>
            <person name="Bouchez O."/>
            <person name="Begum T."/>
            <person name="Mejri S."/>
            <person name="Adams A."/>
            <person name="Chen W.-J."/>
            <person name="Guiguen Y."/>
        </authorList>
    </citation>
    <scope>NUCLEOTIDE SEQUENCE</scope>
    <source>
        <strain evidence="4">YG-15Mar2019-1</strain>
        <tissue evidence="4">Brain</tissue>
    </source>
</reference>
<organism evidence="4 5">
    <name type="scientific">Megalops atlanticus</name>
    <name type="common">Tarpon</name>
    <name type="synonym">Clupea gigantea</name>
    <dbReference type="NCBI Taxonomy" id="7932"/>
    <lineage>
        <taxon>Eukaryota</taxon>
        <taxon>Metazoa</taxon>
        <taxon>Chordata</taxon>
        <taxon>Craniata</taxon>
        <taxon>Vertebrata</taxon>
        <taxon>Euteleostomi</taxon>
        <taxon>Actinopterygii</taxon>
        <taxon>Neopterygii</taxon>
        <taxon>Teleostei</taxon>
        <taxon>Elopiformes</taxon>
        <taxon>Megalopidae</taxon>
        <taxon>Megalops</taxon>
    </lineage>
</organism>
<dbReference type="GO" id="GO:0009893">
    <property type="term" value="P:positive regulation of metabolic process"/>
    <property type="evidence" value="ECO:0007669"/>
    <property type="project" value="UniProtKB-ARBA"/>
</dbReference>
<dbReference type="AlphaFoldDB" id="A0A9D3QIV5"/>
<dbReference type="InterPro" id="IPR011009">
    <property type="entry name" value="Kinase-like_dom_sf"/>
</dbReference>
<dbReference type="PROSITE" id="PS50011">
    <property type="entry name" value="PROTEIN_KINASE_DOM"/>
    <property type="match status" value="1"/>
</dbReference>
<evidence type="ECO:0000259" key="3">
    <source>
        <dbReference type="PROSITE" id="PS50017"/>
    </source>
</evidence>
<comment type="caution">
    <text evidence="4">The sequence shown here is derived from an EMBL/GenBank/DDBJ whole genome shotgun (WGS) entry which is preliminary data.</text>
</comment>
<dbReference type="PROSITE" id="PS50017">
    <property type="entry name" value="DEATH_DOMAIN"/>
    <property type="match status" value="1"/>
</dbReference>
<proteinExistence type="predicted"/>
<name>A0A9D3QIV5_MEGAT</name>
<dbReference type="SMART" id="SM00220">
    <property type="entry name" value="S_TKc"/>
    <property type="match status" value="1"/>
</dbReference>
<dbReference type="Proteomes" id="UP001046870">
    <property type="component" value="Chromosome 2"/>
</dbReference>
<dbReference type="SMART" id="SM00005">
    <property type="entry name" value="DEATH"/>
    <property type="match status" value="1"/>
</dbReference>